<comment type="similarity">
    <text evidence="2 3">Belongs to the peptidase M14 family.</text>
</comment>
<dbReference type="GO" id="GO:0005615">
    <property type="term" value="C:extracellular space"/>
    <property type="evidence" value="ECO:0007669"/>
    <property type="project" value="TreeGrafter"/>
</dbReference>
<comment type="cofactor">
    <cofactor evidence="1">
        <name>Zn(2+)</name>
        <dbReference type="ChEBI" id="CHEBI:29105"/>
    </cofactor>
</comment>
<dbReference type="SMART" id="SM00631">
    <property type="entry name" value="Zn_pept"/>
    <property type="match status" value="1"/>
</dbReference>
<dbReference type="SUPFAM" id="SSF53187">
    <property type="entry name" value="Zn-dependent exopeptidases"/>
    <property type="match status" value="1"/>
</dbReference>
<dbReference type="PANTHER" id="PTHR11705">
    <property type="entry name" value="PROTEASE FAMILY M14 CARBOXYPEPTIDASE A,B"/>
    <property type="match status" value="1"/>
</dbReference>
<organism evidence="5 6">
    <name type="scientific">Perkinsus olseni</name>
    <name type="common">Perkinsus atlanticus</name>
    <dbReference type="NCBI Taxonomy" id="32597"/>
    <lineage>
        <taxon>Eukaryota</taxon>
        <taxon>Sar</taxon>
        <taxon>Alveolata</taxon>
        <taxon>Perkinsozoa</taxon>
        <taxon>Perkinsea</taxon>
        <taxon>Perkinsida</taxon>
        <taxon>Perkinsidae</taxon>
        <taxon>Perkinsus</taxon>
    </lineage>
</organism>
<evidence type="ECO:0000256" key="2">
    <source>
        <dbReference type="ARBA" id="ARBA00005988"/>
    </source>
</evidence>
<dbReference type="GO" id="GO:0006508">
    <property type="term" value="P:proteolysis"/>
    <property type="evidence" value="ECO:0007669"/>
    <property type="project" value="InterPro"/>
</dbReference>
<dbReference type="EMBL" id="JABANO010005292">
    <property type="protein sequence ID" value="KAF4753756.1"/>
    <property type="molecule type" value="Genomic_DNA"/>
</dbReference>
<evidence type="ECO:0000259" key="4">
    <source>
        <dbReference type="PROSITE" id="PS52035"/>
    </source>
</evidence>
<reference evidence="5 6" key="1">
    <citation type="submission" date="2020-04" db="EMBL/GenBank/DDBJ databases">
        <title>Perkinsus olseni comparative genomics.</title>
        <authorList>
            <person name="Bogema D.R."/>
        </authorList>
    </citation>
    <scope>NUCLEOTIDE SEQUENCE [LARGE SCALE GENOMIC DNA]</scope>
    <source>
        <strain evidence="5 6">ATCC PRA-207</strain>
    </source>
</reference>
<dbReference type="GO" id="GO:0004181">
    <property type="term" value="F:metallocarboxypeptidase activity"/>
    <property type="evidence" value="ECO:0007669"/>
    <property type="project" value="InterPro"/>
</dbReference>
<evidence type="ECO:0000313" key="5">
    <source>
        <dbReference type="EMBL" id="KAF4753756.1"/>
    </source>
</evidence>
<dbReference type="PRINTS" id="PR00765">
    <property type="entry name" value="CRBOXYPTASEA"/>
</dbReference>
<feature type="non-terminal residue" evidence="5">
    <location>
        <position position="344"/>
    </location>
</feature>
<gene>
    <name evidence="5" type="ORF">FOZ63_031796</name>
</gene>
<evidence type="ECO:0000256" key="1">
    <source>
        <dbReference type="ARBA" id="ARBA00001947"/>
    </source>
</evidence>
<dbReference type="Pfam" id="PF00246">
    <property type="entry name" value="Peptidase_M14"/>
    <property type="match status" value="1"/>
</dbReference>
<comment type="caution">
    <text evidence="3">Lacks conserved residue(s) required for the propagation of feature annotation.</text>
</comment>
<evidence type="ECO:0000256" key="3">
    <source>
        <dbReference type="PROSITE-ProRule" id="PRU01379"/>
    </source>
</evidence>
<proteinExistence type="inferred from homology"/>
<dbReference type="InterPro" id="IPR000834">
    <property type="entry name" value="Peptidase_M14"/>
</dbReference>
<feature type="domain" description="Peptidase M14" evidence="4">
    <location>
        <begin position="138"/>
        <end position="344"/>
    </location>
</feature>
<dbReference type="AlphaFoldDB" id="A0A7J6U9X6"/>
<dbReference type="GO" id="GO:0008270">
    <property type="term" value="F:zinc ion binding"/>
    <property type="evidence" value="ECO:0007669"/>
    <property type="project" value="InterPro"/>
</dbReference>
<protein>
    <recommendedName>
        <fullName evidence="4">Peptidase M14 domain-containing protein</fullName>
    </recommendedName>
</protein>
<evidence type="ECO:0000313" key="6">
    <source>
        <dbReference type="Proteomes" id="UP000553632"/>
    </source>
</evidence>
<sequence>MGFIGSIEQFINLRTARMFIYGGVSAVFLYKATPFMYRWEMLPTFLVKTEAYKSREAMIAFDNMKGIVYGPYDKGGLEGPPTKIPETSIGMMKVDPMMVGLCSLLLCCSLLAIHPVAAVDDDGEEDPEWVSKLWSSIQHYPNTAEAEELLDKFMIECPELMRKEEIGESLEHRKIFAYVLTKKDTPVGVVKPRLMVTSLMHSREPGGLAVSLYAIGRLCEDYKKGTDPRTVYLLDTREIWIVPIVNPDGYKVVEDPTMRDVRKNRRDTCPMNPVKSGVDLNRNFGYKWSGQYPKCSEEYAGEGPFSEPETQALKRMVEERDFKIALNFHSYGTMLTYPFNHANT</sequence>
<accession>A0A7J6U9X6</accession>
<comment type="caution">
    <text evidence="5">The sequence shown here is derived from an EMBL/GenBank/DDBJ whole genome shotgun (WGS) entry which is preliminary data.</text>
</comment>
<dbReference type="Proteomes" id="UP000553632">
    <property type="component" value="Unassembled WGS sequence"/>
</dbReference>
<keyword evidence="6" id="KW-1185">Reference proteome</keyword>
<dbReference type="PROSITE" id="PS52035">
    <property type="entry name" value="PEPTIDASE_M14"/>
    <property type="match status" value="1"/>
</dbReference>
<dbReference type="Gene3D" id="3.40.630.10">
    <property type="entry name" value="Zn peptidases"/>
    <property type="match status" value="1"/>
</dbReference>
<dbReference type="PANTHER" id="PTHR11705:SF119">
    <property type="entry name" value="OS02G0119300 PROTEIN"/>
    <property type="match status" value="1"/>
</dbReference>
<name>A0A7J6U9X6_PEROL</name>